<evidence type="ECO:0000313" key="1">
    <source>
        <dbReference type="EMBL" id="KAK9836366.1"/>
    </source>
</evidence>
<protein>
    <submittedName>
        <fullName evidence="1">Uncharacterized protein</fullName>
    </submittedName>
</protein>
<organism evidence="1 2">
    <name type="scientific">Apatococcus fuscideae</name>
    <dbReference type="NCBI Taxonomy" id="2026836"/>
    <lineage>
        <taxon>Eukaryota</taxon>
        <taxon>Viridiplantae</taxon>
        <taxon>Chlorophyta</taxon>
        <taxon>core chlorophytes</taxon>
        <taxon>Trebouxiophyceae</taxon>
        <taxon>Chlorellales</taxon>
        <taxon>Chlorellaceae</taxon>
        <taxon>Apatococcus</taxon>
    </lineage>
</organism>
<gene>
    <name evidence="1" type="ORF">WJX84_011293</name>
</gene>
<dbReference type="AlphaFoldDB" id="A0AAW1RT25"/>
<dbReference type="InterPro" id="IPR036514">
    <property type="entry name" value="SGNH_hydro_sf"/>
</dbReference>
<keyword evidence="2" id="KW-1185">Reference proteome</keyword>
<proteinExistence type="predicted"/>
<sequence length="156" mass="17528">MTAAAQTFAQDASTIFPNIPDLYIRWDGHDADSVYNFTLFQPQVIVNALGINDFHGTPPPPPIEIWADVYANFTRASSDLTQNYVILDPEEYSIYMRYMQAAFARIQSSDISNVSYYTFPEEVGNFTRGCISHPGVKGSRAAADAITPYIRTLEDW</sequence>
<name>A0AAW1RT25_9CHLO</name>
<reference evidence="1 2" key="1">
    <citation type="journal article" date="2024" name="Nat. Commun.">
        <title>Phylogenomics reveals the evolutionary origins of lichenization in chlorophyte algae.</title>
        <authorList>
            <person name="Puginier C."/>
            <person name="Libourel C."/>
            <person name="Otte J."/>
            <person name="Skaloud P."/>
            <person name="Haon M."/>
            <person name="Grisel S."/>
            <person name="Petersen M."/>
            <person name="Berrin J.G."/>
            <person name="Delaux P.M."/>
            <person name="Dal Grande F."/>
            <person name="Keller J."/>
        </authorList>
    </citation>
    <scope>NUCLEOTIDE SEQUENCE [LARGE SCALE GENOMIC DNA]</scope>
    <source>
        <strain evidence="1 2">SAG 2523</strain>
    </source>
</reference>
<dbReference type="SUPFAM" id="SSF52266">
    <property type="entry name" value="SGNH hydrolase"/>
    <property type="match status" value="1"/>
</dbReference>
<accession>A0AAW1RT25</accession>
<dbReference type="Gene3D" id="3.40.50.1110">
    <property type="entry name" value="SGNH hydrolase"/>
    <property type="match status" value="1"/>
</dbReference>
<evidence type="ECO:0000313" key="2">
    <source>
        <dbReference type="Proteomes" id="UP001485043"/>
    </source>
</evidence>
<comment type="caution">
    <text evidence="1">The sequence shown here is derived from an EMBL/GenBank/DDBJ whole genome shotgun (WGS) entry which is preliminary data.</text>
</comment>
<dbReference type="Proteomes" id="UP001485043">
    <property type="component" value="Unassembled WGS sequence"/>
</dbReference>
<dbReference type="EMBL" id="JALJOV010002011">
    <property type="protein sequence ID" value="KAK9836366.1"/>
    <property type="molecule type" value="Genomic_DNA"/>
</dbReference>